<reference evidence="2" key="2">
    <citation type="submission" date="2020-11" db="EMBL/GenBank/DDBJ databases">
        <authorList>
            <person name="McCartney M.A."/>
            <person name="Auch B."/>
            <person name="Kono T."/>
            <person name="Mallez S."/>
            <person name="Becker A."/>
            <person name="Gohl D.M."/>
            <person name="Silverstein K.A.T."/>
            <person name="Koren S."/>
            <person name="Bechman K.B."/>
            <person name="Herman A."/>
            <person name="Abrahante J.E."/>
            <person name="Garbe J."/>
        </authorList>
    </citation>
    <scope>NUCLEOTIDE SEQUENCE</scope>
    <source>
        <strain evidence="2">Duluth1</strain>
        <tissue evidence="2">Whole animal</tissue>
    </source>
</reference>
<feature type="chain" id="PRO_5038670014" evidence="1">
    <location>
        <begin position="17"/>
        <end position="57"/>
    </location>
</feature>
<organism evidence="2 3">
    <name type="scientific">Dreissena polymorpha</name>
    <name type="common">Zebra mussel</name>
    <name type="synonym">Mytilus polymorpha</name>
    <dbReference type="NCBI Taxonomy" id="45954"/>
    <lineage>
        <taxon>Eukaryota</taxon>
        <taxon>Metazoa</taxon>
        <taxon>Spiralia</taxon>
        <taxon>Lophotrochozoa</taxon>
        <taxon>Mollusca</taxon>
        <taxon>Bivalvia</taxon>
        <taxon>Autobranchia</taxon>
        <taxon>Heteroconchia</taxon>
        <taxon>Euheterodonta</taxon>
        <taxon>Imparidentia</taxon>
        <taxon>Neoheterodontei</taxon>
        <taxon>Myida</taxon>
        <taxon>Dreissenoidea</taxon>
        <taxon>Dreissenidae</taxon>
        <taxon>Dreissena</taxon>
    </lineage>
</organism>
<protein>
    <submittedName>
        <fullName evidence="2">Uncharacterized protein</fullName>
    </submittedName>
</protein>
<dbReference type="Proteomes" id="UP000828390">
    <property type="component" value="Unassembled WGS sequence"/>
</dbReference>
<accession>A0A9D4RC66</accession>
<reference evidence="2" key="1">
    <citation type="journal article" date="2019" name="bioRxiv">
        <title>The Genome of the Zebra Mussel, Dreissena polymorpha: A Resource for Invasive Species Research.</title>
        <authorList>
            <person name="McCartney M.A."/>
            <person name="Auch B."/>
            <person name="Kono T."/>
            <person name="Mallez S."/>
            <person name="Zhang Y."/>
            <person name="Obille A."/>
            <person name="Becker A."/>
            <person name="Abrahante J.E."/>
            <person name="Garbe J."/>
            <person name="Badalamenti J.P."/>
            <person name="Herman A."/>
            <person name="Mangelson H."/>
            <person name="Liachko I."/>
            <person name="Sullivan S."/>
            <person name="Sone E.D."/>
            <person name="Koren S."/>
            <person name="Silverstein K.A.T."/>
            <person name="Beckman K.B."/>
            <person name="Gohl D.M."/>
        </authorList>
    </citation>
    <scope>NUCLEOTIDE SEQUENCE</scope>
    <source>
        <strain evidence="2">Duluth1</strain>
        <tissue evidence="2">Whole animal</tissue>
    </source>
</reference>
<dbReference type="EMBL" id="JAIWYP010000002">
    <property type="protein sequence ID" value="KAH3862844.1"/>
    <property type="molecule type" value="Genomic_DNA"/>
</dbReference>
<keyword evidence="1" id="KW-0732">Signal</keyword>
<evidence type="ECO:0000313" key="3">
    <source>
        <dbReference type="Proteomes" id="UP000828390"/>
    </source>
</evidence>
<gene>
    <name evidence="2" type="ORF">DPMN_025819</name>
</gene>
<sequence>MVHLTLVLSGVDGTEAAGVVMEPQDIVKRRVFDDNGDGTIGYRIYVIDGNGKATRVC</sequence>
<evidence type="ECO:0000313" key="2">
    <source>
        <dbReference type="EMBL" id="KAH3862844.1"/>
    </source>
</evidence>
<feature type="signal peptide" evidence="1">
    <location>
        <begin position="1"/>
        <end position="16"/>
    </location>
</feature>
<comment type="caution">
    <text evidence="2">The sequence shown here is derived from an EMBL/GenBank/DDBJ whole genome shotgun (WGS) entry which is preliminary data.</text>
</comment>
<keyword evidence="3" id="KW-1185">Reference proteome</keyword>
<evidence type="ECO:0000256" key="1">
    <source>
        <dbReference type="SAM" id="SignalP"/>
    </source>
</evidence>
<proteinExistence type="predicted"/>
<name>A0A9D4RC66_DREPO</name>
<dbReference type="AlphaFoldDB" id="A0A9D4RC66"/>